<dbReference type="Pfam" id="PF18305">
    <property type="entry name" value="DNA_pol_A_exoN"/>
    <property type="match status" value="1"/>
</dbReference>
<dbReference type="Proteomes" id="UP000481339">
    <property type="component" value="Unassembled WGS sequence"/>
</dbReference>
<dbReference type="PANTHER" id="PTHR47649:SF1">
    <property type="entry name" value="RIBONUCLEASE D"/>
    <property type="match status" value="1"/>
</dbReference>
<comment type="caution">
    <text evidence="2">The sequence shown here is derived from an EMBL/GenBank/DDBJ whole genome shotgun (WGS) entry which is preliminary data.</text>
</comment>
<dbReference type="PROSITE" id="PS50967">
    <property type="entry name" value="HRDC"/>
    <property type="match status" value="1"/>
</dbReference>
<dbReference type="GO" id="GO:0008408">
    <property type="term" value="F:3'-5' exonuclease activity"/>
    <property type="evidence" value="ECO:0007669"/>
    <property type="project" value="InterPro"/>
</dbReference>
<feature type="domain" description="HRDC" evidence="1">
    <location>
        <begin position="226"/>
        <end position="306"/>
    </location>
</feature>
<accession>A0A7C8BRQ9</accession>
<dbReference type="InterPro" id="IPR036397">
    <property type="entry name" value="RNaseH_sf"/>
</dbReference>
<dbReference type="OrthoDB" id="144122at2"/>
<dbReference type="EMBL" id="WBKA01000002">
    <property type="protein sequence ID" value="KAB1632818.1"/>
    <property type="molecule type" value="Genomic_DNA"/>
</dbReference>
<evidence type="ECO:0000313" key="3">
    <source>
        <dbReference type="Proteomes" id="UP000481339"/>
    </source>
</evidence>
<dbReference type="Pfam" id="PF00570">
    <property type="entry name" value="HRDC"/>
    <property type="match status" value="1"/>
</dbReference>
<dbReference type="SUPFAM" id="SSF53098">
    <property type="entry name" value="Ribonuclease H-like"/>
    <property type="match status" value="1"/>
</dbReference>
<evidence type="ECO:0000313" key="2">
    <source>
        <dbReference type="EMBL" id="KAB1632818.1"/>
    </source>
</evidence>
<dbReference type="AlphaFoldDB" id="A0A7C8BRQ9"/>
<dbReference type="InterPro" id="IPR002121">
    <property type="entry name" value="HRDC_dom"/>
</dbReference>
<dbReference type="Gene3D" id="1.10.150.80">
    <property type="entry name" value="HRDC domain"/>
    <property type="match status" value="2"/>
</dbReference>
<name>A0A7C8BRQ9_9MICO</name>
<dbReference type="GO" id="GO:0003676">
    <property type="term" value="F:nucleic acid binding"/>
    <property type="evidence" value="ECO:0007669"/>
    <property type="project" value="InterPro"/>
</dbReference>
<proteinExistence type="predicted"/>
<dbReference type="GO" id="GO:0006139">
    <property type="term" value="P:nucleobase-containing compound metabolic process"/>
    <property type="evidence" value="ECO:0007669"/>
    <property type="project" value="InterPro"/>
</dbReference>
<organism evidence="2 3">
    <name type="scientific">Pseudoclavibacter caeni</name>
    <dbReference type="NCBI Taxonomy" id="908846"/>
    <lineage>
        <taxon>Bacteria</taxon>
        <taxon>Bacillati</taxon>
        <taxon>Actinomycetota</taxon>
        <taxon>Actinomycetes</taxon>
        <taxon>Micrococcales</taxon>
        <taxon>Microbacteriaceae</taxon>
        <taxon>Pseudoclavibacter</taxon>
    </lineage>
</organism>
<sequence length="406" mass="45597">MNVEIHPSHLVERPEGGVPPVIDTPAALERSLGVLDAADGPIAIDTERASGFRYSDRACLVQLRRGDDPAQLVDPLAFDAQAMAELQSVIGGSEWVLHAATQDLPCLRELGLRPHTLFDTELGARLLNLPHVGLGGLLDDLMGVHLRKEHSAADWSRRPLPEDWLAYAALDVEYLVELRDLVERLLDEQGKLDLAREEFAAEVDFRPRVKDGEPWRRTSGLSHVRRPGQLRVVRELWRERDRIAHDRDLSPHRLLPDRALIAAATHPSRNARELLDVQGFDGRAAASELRHWWAAVQRGRASAEPIELHPRHTGIPPHRSWNRVNPDADRRLHAAREALGEIAAAHDLPLENLLPPRMLRQVAWEADDHPSEGHIRARLMELGARRWQVDLTAAAVHDAFEHAVED</sequence>
<dbReference type="PANTHER" id="PTHR47649">
    <property type="entry name" value="RIBONUCLEASE D"/>
    <property type="match status" value="1"/>
</dbReference>
<gene>
    <name evidence="2" type="ORF">F8O02_02825</name>
</gene>
<dbReference type="Gene3D" id="3.30.420.10">
    <property type="entry name" value="Ribonuclease H-like superfamily/Ribonuclease H"/>
    <property type="match status" value="1"/>
</dbReference>
<dbReference type="GO" id="GO:0000166">
    <property type="term" value="F:nucleotide binding"/>
    <property type="evidence" value="ECO:0007669"/>
    <property type="project" value="InterPro"/>
</dbReference>
<dbReference type="InterPro" id="IPR044876">
    <property type="entry name" value="HRDC_dom_sf"/>
</dbReference>
<dbReference type="SUPFAM" id="SSF47819">
    <property type="entry name" value="HRDC-like"/>
    <property type="match status" value="1"/>
</dbReference>
<dbReference type="InterPro" id="IPR010997">
    <property type="entry name" value="HRDC-like_sf"/>
</dbReference>
<protein>
    <submittedName>
        <fullName evidence="2">Ribonuclease D</fullName>
    </submittedName>
</protein>
<evidence type="ECO:0000259" key="1">
    <source>
        <dbReference type="PROSITE" id="PS50967"/>
    </source>
</evidence>
<dbReference type="InterPro" id="IPR002562">
    <property type="entry name" value="3'-5'_exonuclease_dom"/>
</dbReference>
<dbReference type="InterPro" id="IPR051086">
    <property type="entry name" value="RNase_D-like"/>
</dbReference>
<keyword evidence="3" id="KW-1185">Reference proteome</keyword>
<dbReference type="InterPro" id="IPR041605">
    <property type="entry name" value="Exo_C"/>
</dbReference>
<dbReference type="SMART" id="SM00341">
    <property type="entry name" value="HRDC"/>
    <property type="match status" value="1"/>
</dbReference>
<dbReference type="Pfam" id="PF01612">
    <property type="entry name" value="DNA_pol_A_exo1"/>
    <property type="match status" value="1"/>
</dbReference>
<dbReference type="CDD" id="cd06142">
    <property type="entry name" value="RNaseD_exo"/>
    <property type="match status" value="1"/>
</dbReference>
<dbReference type="SMART" id="SM00474">
    <property type="entry name" value="35EXOc"/>
    <property type="match status" value="1"/>
</dbReference>
<reference evidence="2 3" key="1">
    <citation type="submission" date="2019-09" db="EMBL/GenBank/DDBJ databases">
        <title>Phylogeny of genus Pseudoclavibacter and closely related genus.</title>
        <authorList>
            <person name="Li Y."/>
        </authorList>
    </citation>
    <scope>NUCLEOTIDE SEQUENCE [LARGE SCALE GENOMIC DNA]</scope>
    <source>
        <strain evidence="2 3">JCM 16921</strain>
    </source>
</reference>
<dbReference type="RefSeq" id="WP_158035740.1">
    <property type="nucleotide sequence ID" value="NZ_BAAAZV010000003.1"/>
</dbReference>
<dbReference type="InterPro" id="IPR012337">
    <property type="entry name" value="RNaseH-like_sf"/>
</dbReference>